<dbReference type="PANTHER" id="PTHR22842">
    <property type="entry name" value="WD40 REPEAT PROTEIN"/>
    <property type="match status" value="1"/>
</dbReference>
<keyword evidence="12" id="KW-1185">Reference proteome</keyword>
<feature type="repeat" description="WD" evidence="9">
    <location>
        <begin position="66"/>
        <end position="107"/>
    </location>
</feature>
<dbReference type="PANTHER" id="PTHR22842:SF3">
    <property type="entry name" value="WD REPEAT DOMAIN-CONTAINING PROTEIN 83"/>
    <property type="match status" value="1"/>
</dbReference>
<dbReference type="SUPFAM" id="SSF50978">
    <property type="entry name" value="WD40 repeat-like"/>
    <property type="match status" value="1"/>
</dbReference>
<evidence type="ECO:0000313" key="11">
    <source>
        <dbReference type="EMBL" id="OAG42631.1"/>
    </source>
</evidence>
<dbReference type="PROSITE" id="PS50294">
    <property type="entry name" value="WD_REPEATS_REGION"/>
    <property type="match status" value="1"/>
</dbReference>
<keyword evidence="5 9" id="KW-0853">WD repeat</keyword>
<evidence type="ECO:0000313" key="12">
    <source>
        <dbReference type="Proteomes" id="UP000077002"/>
    </source>
</evidence>
<evidence type="ECO:0000256" key="9">
    <source>
        <dbReference type="PROSITE-ProRule" id="PRU00221"/>
    </source>
</evidence>
<dbReference type="PROSITE" id="PS00678">
    <property type="entry name" value="WD_REPEATS_1"/>
    <property type="match status" value="1"/>
</dbReference>
<name>A0A177FFZ6_9EURO</name>
<dbReference type="InterPro" id="IPR001680">
    <property type="entry name" value="WD40_rpt"/>
</dbReference>
<keyword evidence="4" id="KW-0963">Cytoplasm</keyword>
<dbReference type="InterPro" id="IPR036322">
    <property type="entry name" value="WD40_repeat_dom_sf"/>
</dbReference>
<evidence type="ECO:0000256" key="7">
    <source>
        <dbReference type="ARBA" id="ARBA00023242"/>
    </source>
</evidence>
<evidence type="ECO:0000256" key="4">
    <source>
        <dbReference type="ARBA" id="ARBA00022490"/>
    </source>
</evidence>
<evidence type="ECO:0000256" key="2">
    <source>
        <dbReference type="ARBA" id="ARBA00004496"/>
    </source>
</evidence>
<dbReference type="Pfam" id="PF16755">
    <property type="entry name" value="Beta-prop_NUP159_NUP214"/>
    <property type="match status" value="1"/>
</dbReference>
<keyword evidence="3" id="KW-0813">Transport</keyword>
<gene>
    <name evidence="11" type="ORF">AYO21_03216</name>
</gene>
<dbReference type="InterPro" id="IPR019775">
    <property type="entry name" value="WD40_repeat_CS"/>
</dbReference>
<comment type="caution">
    <text evidence="11">The sequence shown here is derived from an EMBL/GenBank/DDBJ whole genome shotgun (WGS) entry which is preliminary data.</text>
</comment>
<dbReference type="RefSeq" id="XP_022514583.1">
    <property type="nucleotide sequence ID" value="XM_022653190.1"/>
</dbReference>
<reference evidence="11 12" key="1">
    <citation type="submission" date="2016-03" db="EMBL/GenBank/DDBJ databases">
        <title>Draft genome sequence of the Fonsecaea monophora CBS 269.37.</title>
        <authorList>
            <person name="Bombassaro A."/>
            <person name="Vinicius W.A."/>
            <person name="De Hoog S."/>
            <person name="Sun J."/>
            <person name="Souza E.M."/>
            <person name="Raittz R.T."/>
            <person name="Costa F."/>
            <person name="Leao A.C."/>
            <person name="Tadra-Sfeir M.Z."/>
            <person name="Baura V."/>
            <person name="Balsanelli E."/>
            <person name="Pedrosa F.O."/>
            <person name="Moreno L.F."/>
            <person name="Steffens M.B."/>
            <person name="Xi L."/>
            <person name="Bocca A.L."/>
            <person name="Felipe M.S."/>
            <person name="Teixeira M."/>
            <person name="Telles Filho F.Q."/>
            <person name="Azevedo C.M."/>
            <person name="Gomes R."/>
            <person name="Vicente V.A."/>
        </authorList>
    </citation>
    <scope>NUCLEOTIDE SEQUENCE [LARGE SCALE GENOMIC DNA]</scope>
    <source>
        <strain evidence="11 12">CBS 269.37</strain>
    </source>
</reference>
<dbReference type="GO" id="GO:0005737">
    <property type="term" value="C:cytoplasm"/>
    <property type="evidence" value="ECO:0007669"/>
    <property type="project" value="UniProtKB-SubCell"/>
</dbReference>
<dbReference type="SMART" id="SM00320">
    <property type="entry name" value="WD40"/>
    <property type="match status" value="7"/>
</dbReference>
<evidence type="ECO:0000259" key="10">
    <source>
        <dbReference type="Pfam" id="PF16755"/>
    </source>
</evidence>
<dbReference type="Pfam" id="PF00400">
    <property type="entry name" value="WD40"/>
    <property type="match status" value="2"/>
</dbReference>
<dbReference type="InterPro" id="IPR020472">
    <property type="entry name" value="WD40_PAC1"/>
</dbReference>
<dbReference type="InterPro" id="IPR015943">
    <property type="entry name" value="WD40/YVTN_repeat-like_dom_sf"/>
</dbReference>
<sequence>MSPSVPKLPSALVNKIASHTGPINAITFSSLGGTYILTGSSDRQVHLTRTEPSKPDNPSSTPIQKYSAHGYPILDIACAQDNQTFASVGGDRAVFLWDVQAADGTLRRFGNNTTQGHTSRITSVAFAGDGDSVLVSGSDDTSVRLWDVKSRDARPLMVLEEAKDGISSVVVPENGHEIVAASIDGRVRSYDIRTGRVTVDVMPGSVTSLDLSRDAKTVLVGCLDGRIRLMDRGDGTCLRAFPPEEATDGYKNENLRLRSCLGANDGLVLSGSESDGTVRAWDVLSGKAVGKVHLSDSDRVVSVVTWREGSQAQARQSLWAGGGADGVVKIYGAG</sequence>
<dbReference type="InterPro" id="IPR039462">
    <property type="entry name" value="Nup159/Nup146_N"/>
</dbReference>
<dbReference type="AlphaFoldDB" id="A0A177FFZ6"/>
<accession>A0A177FFZ6</accession>
<dbReference type="OrthoDB" id="71437at2759"/>
<dbReference type="PROSITE" id="PS50082">
    <property type="entry name" value="WD_REPEATS_2"/>
    <property type="match status" value="2"/>
</dbReference>
<comment type="subcellular location">
    <subcellularLocation>
        <location evidence="2">Cytoplasm</location>
    </subcellularLocation>
    <subcellularLocation>
        <location evidence="1">Nucleus</location>
    </subcellularLocation>
</comment>
<dbReference type="PRINTS" id="PR00320">
    <property type="entry name" value="GPROTEINBRPT"/>
</dbReference>
<evidence type="ECO:0000256" key="1">
    <source>
        <dbReference type="ARBA" id="ARBA00004123"/>
    </source>
</evidence>
<organism evidence="11 12">
    <name type="scientific">Fonsecaea monophora</name>
    <dbReference type="NCBI Taxonomy" id="254056"/>
    <lineage>
        <taxon>Eukaryota</taxon>
        <taxon>Fungi</taxon>
        <taxon>Dikarya</taxon>
        <taxon>Ascomycota</taxon>
        <taxon>Pezizomycotina</taxon>
        <taxon>Eurotiomycetes</taxon>
        <taxon>Chaetothyriomycetidae</taxon>
        <taxon>Chaetothyriales</taxon>
        <taxon>Herpotrichiellaceae</taxon>
        <taxon>Fonsecaea</taxon>
    </lineage>
</organism>
<keyword evidence="7" id="KW-0539">Nucleus</keyword>
<proteinExistence type="inferred from homology"/>
<evidence type="ECO:0000256" key="8">
    <source>
        <dbReference type="ARBA" id="ARBA00038145"/>
    </source>
</evidence>
<dbReference type="EMBL" id="LVKK01000015">
    <property type="protein sequence ID" value="OAG42631.1"/>
    <property type="molecule type" value="Genomic_DNA"/>
</dbReference>
<comment type="similarity">
    <text evidence="8">Belongs to the WD repeat MORG1 family.</text>
</comment>
<protein>
    <recommendedName>
        <fullName evidence="10">Nucleoporin Nup159/Nup146 N-terminal domain-containing protein</fullName>
    </recommendedName>
</protein>
<dbReference type="GeneID" id="34598387"/>
<feature type="repeat" description="WD" evidence="9">
    <location>
        <begin position="114"/>
        <end position="156"/>
    </location>
</feature>
<feature type="domain" description="Nucleoporin Nup159/Nup146 N-terminal" evidence="10">
    <location>
        <begin position="100"/>
        <end position="248"/>
    </location>
</feature>
<dbReference type="InterPro" id="IPR051980">
    <property type="entry name" value="WD_repeat_MORG1"/>
</dbReference>
<dbReference type="GO" id="GO:0071013">
    <property type="term" value="C:catalytic step 2 spliceosome"/>
    <property type="evidence" value="ECO:0007669"/>
    <property type="project" value="TreeGrafter"/>
</dbReference>
<keyword evidence="6" id="KW-0677">Repeat</keyword>
<dbReference type="GO" id="GO:0000398">
    <property type="term" value="P:mRNA splicing, via spliceosome"/>
    <property type="evidence" value="ECO:0007669"/>
    <property type="project" value="TreeGrafter"/>
</dbReference>
<evidence type="ECO:0000256" key="5">
    <source>
        <dbReference type="ARBA" id="ARBA00022574"/>
    </source>
</evidence>
<dbReference type="Proteomes" id="UP000077002">
    <property type="component" value="Unassembled WGS sequence"/>
</dbReference>
<evidence type="ECO:0000256" key="6">
    <source>
        <dbReference type="ARBA" id="ARBA00022737"/>
    </source>
</evidence>
<dbReference type="Gene3D" id="2.130.10.10">
    <property type="entry name" value="YVTN repeat-like/Quinoprotein amine dehydrogenase"/>
    <property type="match status" value="3"/>
</dbReference>
<evidence type="ECO:0000256" key="3">
    <source>
        <dbReference type="ARBA" id="ARBA00022448"/>
    </source>
</evidence>